<name>A0A146GC64_TERSA</name>
<evidence type="ECO:0000256" key="7">
    <source>
        <dbReference type="ARBA" id="ARBA00022679"/>
    </source>
</evidence>
<keyword evidence="11 17" id="KW-0472">Membrane</keyword>
<evidence type="ECO:0000256" key="9">
    <source>
        <dbReference type="ARBA" id="ARBA00022989"/>
    </source>
</evidence>
<reference evidence="19" key="1">
    <citation type="journal article" date="2017" name="Genome Announc.">
        <title>Draft Genome Sequence of Terrimicrobium sacchariphilum NM-5T, a Facultative Anaerobic Soil Bacterium of the Class Spartobacteria.</title>
        <authorList>
            <person name="Qiu Y.L."/>
            <person name="Tourlousse D.M."/>
            <person name="Matsuura N."/>
            <person name="Ohashi A."/>
            <person name="Sekiguchi Y."/>
        </authorList>
    </citation>
    <scope>NUCLEOTIDE SEQUENCE [LARGE SCALE GENOMIC DNA]</scope>
    <source>
        <strain evidence="19">NM-5</strain>
    </source>
</reference>
<dbReference type="Gene3D" id="1.20.120.1760">
    <property type="match status" value="1"/>
</dbReference>
<dbReference type="PROSITE" id="PS00379">
    <property type="entry name" value="CDP_ALCOHOL_P_TRANSF"/>
    <property type="match status" value="1"/>
</dbReference>
<evidence type="ECO:0000256" key="8">
    <source>
        <dbReference type="ARBA" id="ARBA00022692"/>
    </source>
</evidence>
<comment type="catalytic activity">
    <reaction evidence="14">
        <text>a CDP-1,2-diacyl-sn-glycerol + sn-glycerol 3-phosphate = a 1,2-diacyl-sn-glycero-3-phospho-(1'-sn-glycero-3'-phosphate) + CMP + H(+)</text>
        <dbReference type="Rhea" id="RHEA:12593"/>
        <dbReference type="ChEBI" id="CHEBI:15378"/>
        <dbReference type="ChEBI" id="CHEBI:57597"/>
        <dbReference type="ChEBI" id="CHEBI:58332"/>
        <dbReference type="ChEBI" id="CHEBI:60110"/>
        <dbReference type="ChEBI" id="CHEBI:60377"/>
        <dbReference type="EC" id="2.7.8.5"/>
    </reaction>
</comment>
<keyword evidence="8 17" id="KW-0812">Transmembrane</keyword>
<dbReference type="InterPro" id="IPR050324">
    <property type="entry name" value="CDP-alcohol_PTase-I"/>
</dbReference>
<evidence type="ECO:0000256" key="17">
    <source>
        <dbReference type="SAM" id="Phobius"/>
    </source>
</evidence>
<comment type="caution">
    <text evidence="18">The sequence shown here is derived from an EMBL/GenBank/DDBJ whole genome shotgun (WGS) entry which is preliminary data.</text>
</comment>
<dbReference type="STRING" id="690879.TSACC_22550"/>
<dbReference type="PANTHER" id="PTHR14269">
    <property type="entry name" value="CDP-DIACYLGLYCEROL--GLYCEROL-3-PHOSPHATE 3-PHOSPHATIDYLTRANSFERASE-RELATED"/>
    <property type="match status" value="1"/>
</dbReference>
<evidence type="ECO:0000256" key="4">
    <source>
        <dbReference type="ARBA" id="ARBA00013170"/>
    </source>
</evidence>
<organism evidence="18 19">
    <name type="scientific">Terrimicrobium sacchariphilum</name>
    <dbReference type="NCBI Taxonomy" id="690879"/>
    <lineage>
        <taxon>Bacteria</taxon>
        <taxon>Pseudomonadati</taxon>
        <taxon>Verrucomicrobiota</taxon>
        <taxon>Terrimicrobiia</taxon>
        <taxon>Terrimicrobiales</taxon>
        <taxon>Terrimicrobiaceae</taxon>
        <taxon>Terrimicrobium</taxon>
    </lineage>
</organism>
<comment type="similarity">
    <text evidence="3 16">Belongs to the CDP-alcohol phosphatidyltransferase class-I family.</text>
</comment>
<dbReference type="InParanoid" id="A0A146GC64"/>
<evidence type="ECO:0000256" key="2">
    <source>
        <dbReference type="ARBA" id="ARBA00005042"/>
    </source>
</evidence>
<evidence type="ECO:0000256" key="10">
    <source>
        <dbReference type="ARBA" id="ARBA00023098"/>
    </source>
</evidence>
<evidence type="ECO:0000313" key="18">
    <source>
        <dbReference type="EMBL" id="GAT34126.1"/>
    </source>
</evidence>
<dbReference type="EMBL" id="BDCO01000002">
    <property type="protein sequence ID" value="GAT34126.1"/>
    <property type="molecule type" value="Genomic_DNA"/>
</dbReference>
<keyword evidence="10" id="KW-0443">Lipid metabolism</keyword>
<dbReference type="PIRSF" id="PIRSF000847">
    <property type="entry name" value="Phos_ph_gly_syn"/>
    <property type="match status" value="1"/>
</dbReference>
<keyword evidence="7 16" id="KW-0808">Transferase</keyword>
<evidence type="ECO:0000256" key="5">
    <source>
        <dbReference type="ARBA" id="ARBA00014944"/>
    </source>
</evidence>
<comment type="subcellular location">
    <subcellularLocation>
        <location evidence="1">Membrane</location>
        <topology evidence="1">Multi-pass membrane protein</topology>
    </subcellularLocation>
</comment>
<dbReference type="NCBIfam" id="TIGR00560">
    <property type="entry name" value="pgsA"/>
    <property type="match status" value="1"/>
</dbReference>
<evidence type="ECO:0000313" key="19">
    <source>
        <dbReference type="Proteomes" id="UP000076023"/>
    </source>
</evidence>
<dbReference type="Pfam" id="PF01066">
    <property type="entry name" value="CDP-OH_P_transf"/>
    <property type="match status" value="1"/>
</dbReference>
<evidence type="ECO:0000256" key="16">
    <source>
        <dbReference type="RuleBase" id="RU003750"/>
    </source>
</evidence>
<feature type="transmembrane region" description="Helical" evidence="17">
    <location>
        <begin position="12"/>
        <end position="31"/>
    </location>
</feature>
<keyword evidence="12" id="KW-0594">Phospholipid biosynthesis</keyword>
<proteinExistence type="inferred from homology"/>
<dbReference type="GO" id="GO:0046474">
    <property type="term" value="P:glycerophospholipid biosynthetic process"/>
    <property type="evidence" value="ECO:0007669"/>
    <property type="project" value="TreeGrafter"/>
</dbReference>
<dbReference type="OrthoDB" id="9796672at2"/>
<dbReference type="InterPro" id="IPR048254">
    <property type="entry name" value="CDP_ALCOHOL_P_TRANSF_CS"/>
</dbReference>
<evidence type="ECO:0000256" key="14">
    <source>
        <dbReference type="ARBA" id="ARBA00048586"/>
    </source>
</evidence>
<feature type="transmembrane region" description="Helical" evidence="17">
    <location>
        <begin position="43"/>
        <end position="61"/>
    </location>
</feature>
<sequence length="196" mass="21775">MMKMKIMTLANHITVVRILLIPVFVLFAVYYGRSIEDGRPEEWLRIASIIVFITASVTDLLDGWVARKFGQMSRVGAVLDPIADKGLLLTALITLTFSKWTYAFPLWFLVLVIARDIVIMTGCLVVKHLNGKLEVHPSLIGKTATATQMVALAWVMLQFPGHLYPIYVAGAFTLLSGLGYVLDGVSQLRHHDTPHA</sequence>
<dbReference type="AlphaFoldDB" id="A0A146GC64"/>
<dbReference type="FunCoup" id="A0A146GC64">
    <property type="interactions" value="462"/>
</dbReference>
<dbReference type="GO" id="GO:0016020">
    <property type="term" value="C:membrane"/>
    <property type="evidence" value="ECO:0007669"/>
    <property type="project" value="UniProtKB-SubCell"/>
</dbReference>
<dbReference type="Proteomes" id="UP000076023">
    <property type="component" value="Unassembled WGS sequence"/>
</dbReference>
<comment type="pathway">
    <text evidence="2">Phospholipid metabolism; phosphatidylglycerol biosynthesis; phosphatidylglycerol from CDP-diacylglycerol: step 1/2.</text>
</comment>
<evidence type="ECO:0000256" key="13">
    <source>
        <dbReference type="ARBA" id="ARBA00023264"/>
    </source>
</evidence>
<dbReference type="InterPro" id="IPR000462">
    <property type="entry name" value="CDP-OH_P_trans"/>
</dbReference>
<keyword evidence="6" id="KW-0444">Lipid biosynthesis</keyword>
<evidence type="ECO:0000256" key="6">
    <source>
        <dbReference type="ARBA" id="ARBA00022516"/>
    </source>
</evidence>
<keyword evidence="9 17" id="KW-1133">Transmembrane helix</keyword>
<evidence type="ECO:0000256" key="1">
    <source>
        <dbReference type="ARBA" id="ARBA00004141"/>
    </source>
</evidence>
<dbReference type="GO" id="GO:0008444">
    <property type="term" value="F:CDP-diacylglycerol-glycerol-3-phosphate 3-phosphatidyltransferase activity"/>
    <property type="evidence" value="ECO:0007669"/>
    <property type="project" value="UniProtKB-UniRule"/>
</dbReference>
<dbReference type="EC" id="2.7.8.5" evidence="4 15"/>
<protein>
    <recommendedName>
        <fullName evidence="5 15">CDP-diacylglycerol--glycerol-3-phosphate 3-phosphatidyltransferase</fullName>
        <ecNumber evidence="4 15">2.7.8.5</ecNumber>
    </recommendedName>
</protein>
<keyword evidence="19" id="KW-1185">Reference proteome</keyword>
<evidence type="ECO:0000256" key="12">
    <source>
        <dbReference type="ARBA" id="ARBA00023209"/>
    </source>
</evidence>
<keyword evidence="13" id="KW-1208">Phospholipid metabolism</keyword>
<evidence type="ECO:0000256" key="11">
    <source>
        <dbReference type="ARBA" id="ARBA00023136"/>
    </source>
</evidence>
<feature type="transmembrane region" description="Helical" evidence="17">
    <location>
        <begin position="163"/>
        <end position="182"/>
    </location>
</feature>
<feature type="transmembrane region" description="Helical" evidence="17">
    <location>
        <begin position="106"/>
        <end position="127"/>
    </location>
</feature>
<dbReference type="PANTHER" id="PTHR14269:SF11">
    <property type="entry name" value="CDP-DIACYLGLYCEROL--GLYCEROL-3-PHOSPHATE 3-PHOSPHATIDYLTRANSFERASE"/>
    <property type="match status" value="1"/>
</dbReference>
<evidence type="ECO:0000256" key="3">
    <source>
        <dbReference type="ARBA" id="ARBA00010441"/>
    </source>
</evidence>
<evidence type="ECO:0000256" key="15">
    <source>
        <dbReference type="NCBIfam" id="TIGR00560"/>
    </source>
</evidence>
<gene>
    <name evidence="18" type="ORF">TSACC_22550</name>
</gene>
<accession>A0A146GC64</accession>
<dbReference type="InterPro" id="IPR004570">
    <property type="entry name" value="Phosphatidylglycerol_P_synth"/>
</dbReference>
<dbReference type="InterPro" id="IPR043130">
    <property type="entry name" value="CDP-OH_PTrfase_TM_dom"/>
</dbReference>